<keyword evidence="2" id="KW-1133">Transmembrane helix</keyword>
<gene>
    <name evidence="3" type="ORF">GP644_01105</name>
</gene>
<evidence type="ECO:0000313" key="3">
    <source>
        <dbReference type="EMBL" id="KAE9632405.1"/>
    </source>
</evidence>
<keyword evidence="1" id="KW-0175">Coiled coil</keyword>
<dbReference type="EMBL" id="WSFO01000001">
    <property type="protein sequence ID" value="KAE9632405.1"/>
    <property type="molecule type" value="Genomic_DNA"/>
</dbReference>
<feature type="transmembrane region" description="Helical" evidence="2">
    <location>
        <begin position="12"/>
        <end position="30"/>
    </location>
</feature>
<evidence type="ECO:0000313" key="4">
    <source>
        <dbReference type="Proteomes" id="UP000441586"/>
    </source>
</evidence>
<feature type="coiled-coil region" evidence="1">
    <location>
        <begin position="133"/>
        <end position="167"/>
    </location>
</feature>
<protein>
    <submittedName>
        <fullName evidence="3">Uncharacterized protein</fullName>
    </submittedName>
</protein>
<evidence type="ECO:0000256" key="1">
    <source>
        <dbReference type="SAM" id="Coils"/>
    </source>
</evidence>
<accession>A0A6A4RKB2</accession>
<dbReference type="RefSeq" id="WP_158976385.1">
    <property type="nucleotide sequence ID" value="NZ_WSFO01000001.1"/>
</dbReference>
<dbReference type="AlphaFoldDB" id="A0A6A4RKB2"/>
<sequence>MSWYGLEIPAEFVAVIITAIVVGVFIREILQPINARAYLRRLFRCFWRQDTYIQIGVFGSLTIGALVIFVSGFDHCIPTVDSGPEVCRNKLIALLESSPNEFGDALAGVAGTLAFFWIIITVMLQGKELSAQRSELRSTRKELKLSREAQQKQVTALEAQADVFKLEQIERNELRAELLFTEKMRSLITEIGESSSKGLNWAFSNNEIFDDHSSYGEIHSLSLARYIDEREVIDEAILKFRKGLLGMHENLWDYVHQSVDYRLPEKTDYLTQIIEKIERIVAMQGDLSPSQQERLSRMRLREIATALLNLEQTAEFWEENTK</sequence>
<keyword evidence="2" id="KW-0812">Transmembrane</keyword>
<feature type="transmembrane region" description="Helical" evidence="2">
    <location>
        <begin position="51"/>
        <end position="73"/>
    </location>
</feature>
<evidence type="ECO:0000256" key="2">
    <source>
        <dbReference type="SAM" id="Phobius"/>
    </source>
</evidence>
<name>A0A6A4RKB2_9RHOB</name>
<feature type="transmembrane region" description="Helical" evidence="2">
    <location>
        <begin position="105"/>
        <end position="124"/>
    </location>
</feature>
<dbReference type="Proteomes" id="UP000441586">
    <property type="component" value="Unassembled WGS sequence"/>
</dbReference>
<keyword evidence="2" id="KW-0472">Membrane</keyword>
<comment type="caution">
    <text evidence="3">The sequence shown here is derived from an EMBL/GenBank/DDBJ whole genome shotgun (WGS) entry which is preliminary data.</text>
</comment>
<reference evidence="3 4" key="1">
    <citation type="submission" date="2019-12" db="EMBL/GenBank/DDBJ databases">
        <authorList>
            <person name="Zhang Y.-J."/>
        </authorList>
    </citation>
    <scope>NUCLEOTIDE SEQUENCE [LARGE SCALE GENOMIC DNA]</scope>
    <source>
        <strain evidence="3 4">H18S-6</strain>
    </source>
</reference>
<organism evidence="3 4">
    <name type="scientific">Parasedimentitalea maritima</name>
    <dbReference type="NCBI Taxonomy" id="2578117"/>
    <lineage>
        <taxon>Bacteria</taxon>
        <taxon>Pseudomonadati</taxon>
        <taxon>Pseudomonadota</taxon>
        <taxon>Alphaproteobacteria</taxon>
        <taxon>Rhodobacterales</taxon>
        <taxon>Paracoccaceae</taxon>
        <taxon>Parasedimentitalea</taxon>
    </lineage>
</organism>
<proteinExistence type="predicted"/>